<evidence type="ECO:0000256" key="4">
    <source>
        <dbReference type="ARBA" id="ARBA00022723"/>
    </source>
</evidence>
<dbReference type="RefSeq" id="WP_063017449.1">
    <property type="nucleotide sequence ID" value="NZ_JADLQW010000007.1"/>
</dbReference>
<comment type="caution">
    <text evidence="11">The sequence shown here is derived from an EMBL/GenBank/DDBJ whole genome shotgun (WGS) entry which is preliminary data.</text>
</comment>
<dbReference type="PANTHER" id="PTHR33693:SF9">
    <property type="entry name" value="TYPE-4 URACIL-DNA GLYCOSYLASE"/>
    <property type="match status" value="1"/>
</dbReference>
<dbReference type="Pfam" id="PF03167">
    <property type="entry name" value="UDG"/>
    <property type="match status" value="1"/>
</dbReference>
<keyword evidence="12" id="KW-1185">Reference proteome</keyword>
<dbReference type="NCBIfam" id="TIGR03914">
    <property type="entry name" value="UDG_fam_dom"/>
    <property type="match status" value="1"/>
</dbReference>
<dbReference type="InterPro" id="IPR005122">
    <property type="entry name" value="Uracil-DNA_glycosylase-like"/>
</dbReference>
<dbReference type="EMBL" id="PSZD01000005">
    <property type="protein sequence ID" value="PPJ29998.1"/>
    <property type="molecule type" value="Genomic_DNA"/>
</dbReference>
<keyword evidence="4" id="KW-0479">Metal-binding</keyword>
<keyword evidence="3" id="KW-0004">4Fe-4S</keyword>
<gene>
    <name evidence="11" type="ORF">C5F51_11210</name>
</gene>
<name>A0A2S6A9P7_9NOCA</name>
<evidence type="ECO:0000313" key="12">
    <source>
        <dbReference type="Proteomes" id="UP000238356"/>
    </source>
</evidence>
<evidence type="ECO:0000256" key="2">
    <source>
        <dbReference type="ARBA" id="ARBA00019403"/>
    </source>
</evidence>
<comment type="similarity">
    <text evidence="1">Belongs to the uracil-DNA glycosylase (UDG) superfamily. Type 4 (UDGa) family.</text>
</comment>
<proteinExistence type="inferred from homology"/>
<dbReference type="AlphaFoldDB" id="A0A2S6A9P7"/>
<dbReference type="SMART" id="SM00987">
    <property type="entry name" value="UreE_C"/>
    <property type="match status" value="1"/>
</dbReference>
<dbReference type="SUPFAM" id="SSF52141">
    <property type="entry name" value="Uracil-DNA glycosylase-like"/>
    <property type="match status" value="1"/>
</dbReference>
<dbReference type="Proteomes" id="UP000238356">
    <property type="component" value="Unassembled WGS sequence"/>
</dbReference>
<dbReference type="InterPro" id="IPR036895">
    <property type="entry name" value="Uracil-DNA_glycosylase-like_sf"/>
</dbReference>
<evidence type="ECO:0000256" key="8">
    <source>
        <dbReference type="ARBA" id="ARBA00023014"/>
    </source>
</evidence>
<protein>
    <recommendedName>
        <fullName evidence="2">Type-4 uracil-DNA glycosylase</fullName>
    </recommendedName>
</protein>
<dbReference type="SMART" id="SM00986">
    <property type="entry name" value="UDG"/>
    <property type="match status" value="1"/>
</dbReference>
<evidence type="ECO:0000256" key="6">
    <source>
        <dbReference type="ARBA" id="ARBA00022801"/>
    </source>
</evidence>
<reference evidence="11 12" key="1">
    <citation type="submission" date="2018-02" db="EMBL/GenBank/DDBJ databases">
        <title>8 Nocardia nova and 1 Nocardia cyriacigeorgica strain used for evolution to TMP-SMX.</title>
        <authorList>
            <person name="Mehta H."/>
            <person name="Weng J."/>
            <person name="Shamoo Y."/>
        </authorList>
    </citation>
    <scope>NUCLEOTIDE SEQUENCE [LARGE SCALE GENOMIC DNA]</scope>
    <source>
        <strain evidence="11 12">BAA2227</strain>
    </source>
</reference>
<dbReference type="NCBIfam" id="TIGR00758">
    <property type="entry name" value="UDG_fam4"/>
    <property type="match status" value="1"/>
</dbReference>
<dbReference type="InterPro" id="IPR051536">
    <property type="entry name" value="UDG_Type-4/5"/>
</dbReference>
<dbReference type="GO" id="GO:0046872">
    <property type="term" value="F:metal ion binding"/>
    <property type="evidence" value="ECO:0007669"/>
    <property type="project" value="UniProtKB-KW"/>
</dbReference>
<dbReference type="GO" id="GO:0006281">
    <property type="term" value="P:DNA repair"/>
    <property type="evidence" value="ECO:0007669"/>
    <property type="project" value="UniProtKB-KW"/>
</dbReference>
<evidence type="ECO:0000313" key="11">
    <source>
        <dbReference type="EMBL" id="PPJ29998.1"/>
    </source>
</evidence>
<sequence length="208" mass="22174">MVKAPGAAEFVPDTTDLARLREAAGGCHGCDLYRHASRTVFGEGPAHAPMVMIGEQPGDREDLAGHPFVGPAGTLLNRALADAGIDRDAVYLTNAVKHFKFTERGKRRIHQKPGRTEIVACTPWLTAELDAIRPRLVVCLGAVAAQAVFGPAFRITRDRGRLIAHDDHRALATIHPAAALRAPDRDEAYDGLVADLTEAATALSGTSS</sequence>
<keyword evidence="7" id="KW-0408">Iron</keyword>
<dbReference type="GeneID" id="66720475"/>
<evidence type="ECO:0000256" key="5">
    <source>
        <dbReference type="ARBA" id="ARBA00022763"/>
    </source>
</evidence>
<feature type="domain" description="Uracil-DNA glycosylase-like" evidence="10">
    <location>
        <begin position="41"/>
        <end position="197"/>
    </location>
</feature>
<organism evidence="11 12">
    <name type="scientific">Nocardia nova</name>
    <dbReference type="NCBI Taxonomy" id="37330"/>
    <lineage>
        <taxon>Bacteria</taxon>
        <taxon>Bacillati</taxon>
        <taxon>Actinomycetota</taxon>
        <taxon>Actinomycetes</taxon>
        <taxon>Mycobacteriales</taxon>
        <taxon>Nocardiaceae</taxon>
        <taxon>Nocardia</taxon>
    </lineage>
</organism>
<dbReference type="GO" id="GO:0097506">
    <property type="term" value="F:deaminated base DNA N-glycosylase activity"/>
    <property type="evidence" value="ECO:0007669"/>
    <property type="project" value="UniProtKB-ARBA"/>
</dbReference>
<keyword evidence="8" id="KW-0411">Iron-sulfur</keyword>
<evidence type="ECO:0000256" key="7">
    <source>
        <dbReference type="ARBA" id="ARBA00023004"/>
    </source>
</evidence>
<dbReference type="CDD" id="cd10030">
    <property type="entry name" value="UDG-F4_TTUDGA_SPO1dp_like"/>
    <property type="match status" value="1"/>
</dbReference>
<evidence type="ECO:0000256" key="9">
    <source>
        <dbReference type="ARBA" id="ARBA00023204"/>
    </source>
</evidence>
<keyword evidence="9" id="KW-0234">DNA repair</keyword>
<evidence type="ECO:0000256" key="1">
    <source>
        <dbReference type="ARBA" id="ARBA00006521"/>
    </source>
</evidence>
<keyword evidence="5" id="KW-0227">DNA damage</keyword>
<dbReference type="GO" id="GO:0051539">
    <property type="term" value="F:4 iron, 4 sulfur cluster binding"/>
    <property type="evidence" value="ECO:0007669"/>
    <property type="project" value="UniProtKB-KW"/>
</dbReference>
<dbReference type="InterPro" id="IPR005273">
    <property type="entry name" value="Ura-DNA_glyco_family4"/>
</dbReference>
<evidence type="ECO:0000256" key="3">
    <source>
        <dbReference type="ARBA" id="ARBA00022485"/>
    </source>
</evidence>
<evidence type="ECO:0000259" key="10">
    <source>
        <dbReference type="SMART" id="SM00986"/>
    </source>
</evidence>
<keyword evidence="6" id="KW-0378">Hydrolase</keyword>
<dbReference type="Gene3D" id="3.40.470.10">
    <property type="entry name" value="Uracil-DNA glycosylase-like domain"/>
    <property type="match status" value="1"/>
</dbReference>
<dbReference type="PANTHER" id="PTHR33693">
    <property type="entry name" value="TYPE-5 URACIL-DNA GLYCOSYLASE"/>
    <property type="match status" value="1"/>
</dbReference>
<accession>A0A2S6A9P7</accession>